<accession>A0A6J4R2T4</accession>
<gene>
    <name evidence="2" type="ORF">AVDCRST_MAG25-465</name>
</gene>
<evidence type="ECO:0000313" key="2">
    <source>
        <dbReference type="EMBL" id="CAA9458336.1"/>
    </source>
</evidence>
<feature type="non-terminal residue" evidence="2">
    <location>
        <position position="52"/>
    </location>
</feature>
<name>A0A6J4R2T4_9ACTN</name>
<proteinExistence type="predicted"/>
<dbReference type="AlphaFoldDB" id="A0A6J4R2T4"/>
<sequence>ASKEGVGKKPGWGYPQQRRELWRRSRGASGCPRGISSTVRNRKVPAIEDQGV</sequence>
<protein>
    <submittedName>
        <fullName evidence="2">Uncharacterized protein</fullName>
    </submittedName>
</protein>
<reference evidence="2" key="1">
    <citation type="submission" date="2020-02" db="EMBL/GenBank/DDBJ databases">
        <authorList>
            <person name="Meier V. D."/>
        </authorList>
    </citation>
    <scope>NUCLEOTIDE SEQUENCE</scope>
    <source>
        <strain evidence="2">AVDCRST_MAG25</strain>
    </source>
</reference>
<dbReference type="EMBL" id="CADCVI010000035">
    <property type="protein sequence ID" value="CAA9458336.1"/>
    <property type="molecule type" value="Genomic_DNA"/>
</dbReference>
<feature type="non-terminal residue" evidence="2">
    <location>
        <position position="1"/>
    </location>
</feature>
<evidence type="ECO:0000256" key="1">
    <source>
        <dbReference type="SAM" id="MobiDB-lite"/>
    </source>
</evidence>
<feature type="region of interest" description="Disordered" evidence="1">
    <location>
        <begin position="1"/>
        <end position="52"/>
    </location>
</feature>
<organism evidence="2">
    <name type="scientific">uncultured Rubrobacteraceae bacterium</name>
    <dbReference type="NCBI Taxonomy" id="349277"/>
    <lineage>
        <taxon>Bacteria</taxon>
        <taxon>Bacillati</taxon>
        <taxon>Actinomycetota</taxon>
        <taxon>Rubrobacteria</taxon>
        <taxon>Rubrobacterales</taxon>
        <taxon>Rubrobacteraceae</taxon>
        <taxon>environmental samples</taxon>
    </lineage>
</organism>